<dbReference type="InterPro" id="IPR000120">
    <property type="entry name" value="Amidase"/>
</dbReference>
<dbReference type="RefSeq" id="WP_189899124.1">
    <property type="nucleotide sequence ID" value="NZ_BNBC01000008.1"/>
</dbReference>
<dbReference type="Proteomes" id="UP000641386">
    <property type="component" value="Unassembled WGS sequence"/>
</dbReference>
<accession>A0A919DR06</accession>
<evidence type="ECO:0000313" key="4">
    <source>
        <dbReference type="EMBL" id="GHE68249.1"/>
    </source>
</evidence>
<dbReference type="PROSITE" id="PS00571">
    <property type="entry name" value="AMIDASES"/>
    <property type="match status" value="1"/>
</dbReference>
<dbReference type="PANTHER" id="PTHR11895">
    <property type="entry name" value="TRANSAMIDASE"/>
    <property type="match status" value="1"/>
</dbReference>
<dbReference type="PANTHER" id="PTHR11895:SF7">
    <property type="entry name" value="GLUTAMYL-TRNA(GLN) AMIDOTRANSFERASE SUBUNIT A, MITOCHONDRIAL"/>
    <property type="match status" value="1"/>
</dbReference>
<dbReference type="Gene3D" id="3.90.1300.10">
    <property type="entry name" value="Amidase signature (AS) domain"/>
    <property type="match status" value="1"/>
</dbReference>
<feature type="domain" description="Amidase" evidence="3">
    <location>
        <begin position="44"/>
        <end position="467"/>
    </location>
</feature>
<dbReference type="InterPro" id="IPR020556">
    <property type="entry name" value="Amidase_CS"/>
</dbReference>
<dbReference type="InterPro" id="IPR023631">
    <property type="entry name" value="Amidase_dom"/>
</dbReference>
<gene>
    <name evidence="4" type="ORF">GCM10014715_22390</name>
</gene>
<feature type="region of interest" description="Disordered" evidence="2">
    <location>
        <begin position="149"/>
        <end position="175"/>
    </location>
</feature>
<comment type="caution">
    <text evidence="4">The sequence shown here is derived from an EMBL/GenBank/DDBJ whole genome shotgun (WGS) entry which is preliminary data.</text>
</comment>
<dbReference type="Pfam" id="PF01425">
    <property type="entry name" value="Amidase"/>
    <property type="match status" value="1"/>
</dbReference>
<keyword evidence="5" id="KW-1185">Reference proteome</keyword>
<dbReference type="AlphaFoldDB" id="A0A919DR06"/>
<sequence>MTAATDQDAGAGRAGRPDARDDLCARTATELVAGYRDNNLSPVEVVDAVLDRIERLDPLVNAYCLVDPESARRDAAASADRWRRGEPCGLLDGVPVSIKDLLLTKGLPTLRGSLSTDPGAPWEQDAPSVARLREHGAVLVGKTTTPEFGWKGVTDSPRTGVTRNPWDVTRTSGGSSGGSAAAVALGLAPLSVGTDGGGSVRIPAAFCGVFGFKPTYGRIPLYPASPFGTLSHAGPMTRTVADAALMMDVLCGADDRDWSGLPPCERGFGAELDADQDVRGLRVAYSPTLAGAPVEPDVAARVRHAVDVLAGLGAEVEEADPGFADPVEAYHTLWFAGAAKVVEHLSPEEFGRLDPGLREVCRLGASMSALDYLGAVEARMALGVLMGRFHRTYDLLVTPTLPRTAFEAGHEVPPGSGLTRWTGWTPFTYPFNLTQQPAATVPCGTASDGLPVGAQLVAARHQDGLVLRASHALFEALAAEGTVSAAPVTPRG</sequence>
<reference evidence="4" key="1">
    <citation type="journal article" date="2014" name="Int. J. Syst. Evol. Microbiol.">
        <title>Complete genome sequence of Corynebacterium casei LMG S-19264T (=DSM 44701T), isolated from a smear-ripened cheese.</title>
        <authorList>
            <consortium name="US DOE Joint Genome Institute (JGI-PGF)"/>
            <person name="Walter F."/>
            <person name="Albersmeier A."/>
            <person name="Kalinowski J."/>
            <person name="Ruckert C."/>
        </authorList>
    </citation>
    <scope>NUCLEOTIDE SEQUENCE</scope>
    <source>
        <strain evidence="4">JCM 3302</strain>
    </source>
</reference>
<dbReference type="InterPro" id="IPR036928">
    <property type="entry name" value="AS_sf"/>
</dbReference>
<organism evidence="4 5">
    <name type="scientific">Streptomyces spiralis</name>
    <dbReference type="NCBI Taxonomy" id="66376"/>
    <lineage>
        <taxon>Bacteria</taxon>
        <taxon>Bacillati</taxon>
        <taxon>Actinomycetota</taxon>
        <taxon>Actinomycetes</taxon>
        <taxon>Kitasatosporales</taxon>
        <taxon>Streptomycetaceae</taxon>
        <taxon>Streptomyces</taxon>
    </lineage>
</organism>
<dbReference type="GO" id="GO:0003824">
    <property type="term" value="F:catalytic activity"/>
    <property type="evidence" value="ECO:0007669"/>
    <property type="project" value="InterPro"/>
</dbReference>
<name>A0A919DR06_9ACTN</name>
<dbReference type="SUPFAM" id="SSF75304">
    <property type="entry name" value="Amidase signature (AS) enzymes"/>
    <property type="match status" value="1"/>
</dbReference>
<comment type="similarity">
    <text evidence="1">Belongs to the amidase family.</text>
</comment>
<evidence type="ECO:0000313" key="5">
    <source>
        <dbReference type="Proteomes" id="UP000641386"/>
    </source>
</evidence>
<proteinExistence type="inferred from homology"/>
<reference evidence="4" key="2">
    <citation type="submission" date="2020-09" db="EMBL/GenBank/DDBJ databases">
        <authorList>
            <person name="Sun Q."/>
            <person name="Ohkuma M."/>
        </authorList>
    </citation>
    <scope>NUCLEOTIDE SEQUENCE</scope>
    <source>
        <strain evidence="4">JCM 3302</strain>
    </source>
</reference>
<dbReference type="NCBIfam" id="NF004815">
    <property type="entry name" value="PRK06169.1"/>
    <property type="match status" value="1"/>
</dbReference>
<dbReference type="EMBL" id="BNBC01000008">
    <property type="protein sequence ID" value="GHE68249.1"/>
    <property type="molecule type" value="Genomic_DNA"/>
</dbReference>
<protein>
    <submittedName>
        <fullName evidence="4">Amidase</fullName>
    </submittedName>
</protein>
<evidence type="ECO:0000256" key="2">
    <source>
        <dbReference type="SAM" id="MobiDB-lite"/>
    </source>
</evidence>
<evidence type="ECO:0000256" key="1">
    <source>
        <dbReference type="ARBA" id="ARBA00009199"/>
    </source>
</evidence>
<evidence type="ECO:0000259" key="3">
    <source>
        <dbReference type="Pfam" id="PF01425"/>
    </source>
</evidence>